<evidence type="ECO:0000313" key="2">
    <source>
        <dbReference type="Proteomes" id="UP001064048"/>
    </source>
</evidence>
<dbReference type="Proteomes" id="UP001064048">
    <property type="component" value="Chromosome 6"/>
</dbReference>
<proteinExistence type="predicted"/>
<keyword evidence="2" id="KW-1185">Reference proteome</keyword>
<accession>A0ACC0KI44</accession>
<dbReference type="EMBL" id="CM046106">
    <property type="protein sequence ID" value="KAI8435797.1"/>
    <property type="molecule type" value="Genomic_DNA"/>
</dbReference>
<evidence type="ECO:0000313" key="1">
    <source>
        <dbReference type="EMBL" id="KAI8435797.1"/>
    </source>
</evidence>
<sequence length="752" mass="86346">MKPMKVELYNAIVADFNRLTSYSRKAENELKKKYKNLPPSTLGSIISLLVQRSMKQSYRKSPSISSKYYELYEELMRDKSTGNVILQLSDSQGISPALFARSLLQNVYSDSSMVKKCFKDTTLIEDKELAYQVFMGTMNDNQYGPYADLVKQSIGLEYELRLERELRLLNITFSDENILRSRGYDKTPDFKLDVPIAVDGFIVNWVESKALFGDEENHSGYLKDQLMAYWNRFGPGLLIYWFGYLETLDSTPEVNKMFILRTSFPKKESITQYKMDLDLCNEIKTQTNKTAVKGADNEEKVVYNLIEEAGNKGIWIRDIRVRSNLANTQLTKVLKSLESKKVIKAASKKKVYMLFNLEPDRSISGGAWYQDQDFESEFVDILNRQCLRFLQQRADKIKNNPRGQLLVTLDVEDVITILNTLVYDGKAESSMYPDGSKVFRAIESLLPPPGLVQVPCGVCPLIHNISSDDVKRKANNGNDKVSSTKLITLGPEKSGKGVIKRIVLSFVVCDSRFKESLNVVKSVLLFTKTPVHFVIFTDDELRLKFNKTLSEWRISSDQQLDFELHKINFPAEYAEEWMNLFSKCAAQRLFIPKLIPHIDSMIYVDTDTLFLGPADELWDIFSEFNSSHISALAVENDNPNVSWYTRFAKHPFYGKYGLNSGVMLMNLTRMRDFGWVDYVTPIMLKWKLYIPWGDQALYRAVEEYKFGSDAKDALFAMERYLAEAPPSPCGNLKDAFLKVPSETIYRLDQTNR</sequence>
<name>A0ACC0KI44_CHOFU</name>
<reference evidence="1 2" key="1">
    <citation type="journal article" date="2022" name="Genome Biol. Evol.">
        <title>The Spruce Budworm Genome: Reconstructing the Evolutionary History of Antifreeze Proteins.</title>
        <authorList>
            <person name="Beliveau C."/>
            <person name="Gagne P."/>
            <person name="Picq S."/>
            <person name="Vernygora O."/>
            <person name="Keeling C.I."/>
            <person name="Pinkney K."/>
            <person name="Doucet D."/>
            <person name="Wen F."/>
            <person name="Johnston J.S."/>
            <person name="Maaroufi H."/>
            <person name="Boyle B."/>
            <person name="Laroche J."/>
            <person name="Dewar K."/>
            <person name="Juretic N."/>
            <person name="Blackburn G."/>
            <person name="Nisole A."/>
            <person name="Brunet B."/>
            <person name="Brandao M."/>
            <person name="Lumley L."/>
            <person name="Duan J."/>
            <person name="Quan G."/>
            <person name="Lucarotti C.J."/>
            <person name="Roe A.D."/>
            <person name="Sperling F.A.H."/>
            <person name="Levesque R.C."/>
            <person name="Cusson M."/>
        </authorList>
    </citation>
    <scope>NUCLEOTIDE SEQUENCE [LARGE SCALE GENOMIC DNA]</scope>
    <source>
        <strain evidence="1">Glfc:IPQL:Cfum</strain>
    </source>
</reference>
<organism evidence="1 2">
    <name type="scientific">Choristoneura fumiferana</name>
    <name type="common">Spruce budworm moth</name>
    <name type="synonym">Archips fumiferana</name>
    <dbReference type="NCBI Taxonomy" id="7141"/>
    <lineage>
        <taxon>Eukaryota</taxon>
        <taxon>Metazoa</taxon>
        <taxon>Ecdysozoa</taxon>
        <taxon>Arthropoda</taxon>
        <taxon>Hexapoda</taxon>
        <taxon>Insecta</taxon>
        <taxon>Pterygota</taxon>
        <taxon>Neoptera</taxon>
        <taxon>Endopterygota</taxon>
        <taxon>Lepidoptera</taxon>
        <taxon>Glossata</taxon>
        <taxon>Ditrysia</taxon>
        <taxon>Tortricoidea</taxon>
        <taxon>Tortricidae</taxon>
        <taxon>Tortricinae</taxon>
        <taxon>Choristoneura</taxon>
    </lineage>
</organism>
<comment type="caution">
    <text evidence="1">The sequence shown here is derived from an EMBL/GenBank/DDBJ whole genome shotgun (WGS) entry which is preliminary data.</text>
</comment>
<gene>
    <name evidence="1" type="ORF">MSG28_004023</name>
</gene>
<protein>
    <submittedName>
        <fullName evidence="1">Uncharacterized protein</fullName>
    </submittedName>
</protein>